<keyword evidence="1" id="KW-1133">Transmembrane helix</keyword>
<evidence type="ECO:0000313" key="2">
    <source>
        <dbReference type="EMBL" id="CAJ37713.1"/>
    </source>
</evidence>
<dbReference type="Proteomes" id="UP000000663">
    <property type="component" value="Chromosome"/>
</dbReference>
<accession>Q0W1N0</accession>
<feature type="transmembrane region" description="Helical" evidence="1">
    <location>
        <begin position="6"/>
        <end position="22"/>
    </location>
</feature>
<gene>
    <name evidence="2" type="ORF">RCIX2667</name>
</gene>
<dbReference type="AlphaFoldDB" id="Q0W1N0"/>
<dbReference type="RefSeq" id="WP_012034872.1">
    <property type="nucleotide sequence ID" value="NC_009464.1"/>
</dbReference>
<keyword evidence="3" id="KW-1185">Reference proteome</keyword>
<feature type="transmembrane region" description="Helical" evidence="1">
    <location>
        <begin position="139"/>
        <end position="164"/>
    </location>
</feature>
<organism evidence="2 3">
    <name type="scientific">Methanocella arvoryzae (strain DSM 22066 / NBRC 105507 / MRE50)</name>
    <dbReference type="NCBI Taxonomy" id="351160"/>
    <lineage>
        <taxon>Archaea</taxon>
        <taxon>Methanobacteriati</taxon>
        <taxon>Methanobacteriota</taxon>
        <taxon>Stenosarchaea group</taxon>
        <taxon>Methanomicrobia</taxon>
        <taxon>Methanocellales</taxon>
        <taxon>Methanocellaceae</taxon>
        <taxon>Methanocella</taxon>
    </lineage>
</organism>
<proteinExistence type="predicted"/>
<keyword evidence="1" id="KW-0812">Transmembrane</keyword>
<reference evidence="2 3" key="1">
    <citation type="journal article" date="2006" name="Science">
        <title>Genome of rice cluster I archaea -- the key methane producers in the rice rhizosphere.</title>
        <authorList>
            <person name="Erkel C."/>
            <person name="Kube M."/>
            <person name="Reinhardt R."/>
            <person name="Liesack W."/>
        </authorList>
    </citation>
    <scope>NUCLEOTIDE SEQUENCE [LARGE SCALE GENOMIC DNA]</scope>
    <source>
        <strain evidence="3">DSM 22066 / NBRC 105507 / MRE50</strain>
    </source>
</reference>
<dbReference type="KEGG" id="rci:RCIX2667"/>
<evidence type="ECO:0000313" key="3">
    <source>
        <dbReference type="Proteomes" id="UP000000663"/>
    </source>
</evidence>
<feature type="transmembrane region" description="Helical" evidence="1">
    <location>
        <begin position="62"/>
        <end position="81"/>
    </location>
</feature>
<feature type="transmembrane region" description="Helical" evidence="1">
    <location>
        <begin position="34"/>
        <end position="56"/>
    </location>
</feature>
<evidence type="ECO:0000256" key="1">
    <source>
        <dbReference type="SAM" id="Phobius"/>
    </source>
</evidence>
<protein>
    <submittedName>
        <fullName evidence="2">Uncharacterized protein</fullName>
    </submittedName>
</protein>
<dbReference type="STRING" id="351160.RCIX2667"/>
<name>Q0W1N0_METAR</name>
<dbReference type="eggNOG" id="arCOG11655">
    <property type="taxonomic scope" value="Archaea"/>
</dbReference>
<dbReference type="EMBL" id="AM114193">
    <property type="protein sequence ID" value="CAJ37713.1"/>
    <property type="molecule type" value="Genomic_DNA"/>
</dbReference>
<feature type="transmembrane region" description="Helical" evidence="1">
    <location>
        <begin position="176"/>
        <end position="201"/>
    </location>
</feature>
<keyword evidence="1" id="KW-0472">Membrane</keyword>
<dbReference type="GeneID" id="5143369"/>
<sequence length="205" mass="22881">MDVKFIEVVAIGFIGILMIYLTRHVIKGKTSTALRLWFVSFCMYVVYYWLAGGIYLLSEVEVIFYALLWSIPAILSYWIVVKMAEKEGAMPFFRWWTPFLIALVFAVILDSIAGTAGWYTYNLTAISTGTFVSPIGGVTIPALLVLMLGVMMLGVIFLSEVVFYELKKKFGGTTATYILIGLSFIAGGLIWILTQAFVGLISRYA</sequence>
<feature type="transmembrane region" description="Helical" evidence="1">
    <location>
        <begin position="93"/>
        <end position="119"/>
    </location>
</feature>
<dbReference type="OrthoDB" id="147742at2157"/>